<dbReference type="Pfam" id="PF04043">
    <property type="entry name" value="PMEI"/>
    <property type="match status" value="1"/>
</dbReference>
<protein>
    <recommendedName>
        <fullName evidence="2">Pectinesterase inhibitor domain-containing protein</fullName>
    </recommendedName>
</protein>
<gene>
    <name evidence="3" type="ORF">SVIM_LOCUS63761</name>
</gene>
<dbReference type="InterPro" id="IPR006501">
    <property type="entry name" value="Pectinesterase_inhib_dom"/>
</dbReference>
<proteinExistence type="predicted"/>
<dbReference type="NCBIfam" id="TIGR01614">
    <property type="entry name" value="PME_inhib"/>
    <property type="match status" value="1"/>
</dbReference>
<dbReference type="PANTHER" id="PTHR31890">
    <property type="entry name" value="PLANT INVERTASE/PECTIN METHYLESTERASE INHIBITOR SUPERFAMILY PROTEIN"/>
    <property type="match status" value="1"/>
</dbReference>
<sequence>MYSLAHRFMLLTISMVLVSRSNAANAPSKLIQDICKETAESQGTYDGCVGALELDPTADSADISKLAEISLRLGISNTTDTQNYIKKLIKDATPESQKTLSTCLSSYVAATASFKSALSELSEDPLSANYDSRVAGDDVQECEDELARDKARIPGLATRNNYGKLYSAIAFVNSKLFYFKIDFNYYFS</sequence>
<dbReference type="AlphaFoldDB" id="A0A6N2KBS6"/>
<feature type="chain" id="PRO_5026897580" description="Pectinesterase inhibitor domain-containing protein" evidence="1">
    <location>
        <begin position="24"/>
        <end position="188"/>
    </location>
</feature>
<organism evidence="3">
    <name type="scientific">Salix viminalis</name>
    <name type="common">Common osier</name>
    <name type="synonym">Basket willow</name>
    <dbReference type="NCBI Taxonomy" id="40686"/>
    <lineage>
        <taxon>Eukaryota</taxon>
        <taxon>Viridiplantae</taxon>
        <taxon>Streptophyta</taxon>
        <taxon>Embryophyta</taxon>
        <taxon>Tracheophyta</taxon>
        <taxon>Spermatophyta</taxon>
        <taxon>Magnoliopsida</taxon>
        <taxon>eudicotyledons</taxon>
        <taxon>Gunneridae</taxon>
        <taxon>Pentapetalae</taxon>
        <taxon>rosids</taxon>
        <taxon>fabids</taxon>
        <taxon>Malpighiales</taxon>
        <taxon>Salicaceae</taxon>
        <taxon>Saliceae</taxon>
        <taxon>Salix</taxon>
    </lineage>
</organism>
<dbReference type="InterPro" id="IPR035513">
    <property type="entry name" value="Invertase/methylesterase_inhib"/>
</dbReference>
<name>A0A6N2KBS6_SALVM</name>
<dbReference type="SUPFAM" id="SSF101148">
    <property type="entry name" value="Plant invertase/pectin methylesterase inhibitor"/>
    <property type="match status" value="1"/>
</dbReference>
<dbReference type="SMART" id="SM00856">
    <property type="entry name" value="PMEI"/>
    <property type="match status" value="1"/>
</dbReference>
<dbReference type="GO" id="GO:0004857">
    <property type="term" value="F:enzyme inhibitor activity"/>
    <property type="evidence" value="ECO:0007669"/>
    <property type="project" value="InterPro"/>
</dbReference>
<dbReference type="CDD" id="cd15795">
    <property type="entry name" value="PMEI-Pla_a_1_like"/>
    <property type="match status" value="1"/>
</dbReference>
<evidence type="ECO:0000256" key="1">
    <source>
        <dbReference type="SAM" id="SignalP"/>
    </source>
</evidence>
<dbReference type="Gene3D" id="1.20.140.40">
    <property type="entry name" value="Invertase/pectin methylesterase inhibitor family protein"/>
    <property type="match status" value="1"/>
</dbReference>
<evidence type="ECO:0000313" key="3">
    <source>
        <dbReference type="EMBL" id="VFU25834.1"/>
    </source>
</evidence>
<evidence type="ECO:0000259" key="2">
    <source>
        <dbReference type="SMART" id="SM00856"/>
    </source>
</evidence>
<dbReference type="InterPro" id="IPR034088">
    <property type="entry name" value="Pla_a_1-like"/>
</dbReference>
<feature type="domain" description="Pectinesterase inhibitor" evidence="2">
    <location>
        <begin position="26"/>
        <end position="171"/>
    </location>
</feature>
<feature type="signal peptide" evidence="1">
    <location>
        <begin position="1"/>
        <end position="23"/>
    </location>
</feature>
<reference evidence="3" key="1">
    <citation type="submission" date="2019-03" db="EMBL/GenBank/DDBJ databases">
        <authorList>
            <person name="Mank J."/>
            <person name="Almeida P."/>
        </authorList>
    </citation>
    <scope>NUCLEOTIDE SEQUENCE</scope>
    <source>
        <strain evidence="3">78183</strain>
    </source>
</reference>
<dbReference type="EMBL" id="CAADRP010000258">
    <property type="protein sequence ID" value="VFU25834.1"/>
    <property type="molecule type" value="Genomic_DNA"/>
</dbReference>
<dbReference type="PANTHER" id="PTHR31890:SF9">
    <property type="entry name" value="PLANT INVERTASE_PECTIN METHYLESTERASE INHIBITOR SUPERFAMILY PROTEIN"/>
    <property type="match status" value="1"/>
</dbReference>
<accession>A0A6N2KBS6</accession>
<keyword evidence="1" id="KW-0732">Signal</keyword>